<organism evidence="2 3">
    <name type="scientific">Xylaria flabelliformis</name>
    <dbReference type="NCBI Taxonomy" id="2512241"/>
    <lineage>
        <taxon>Eukaryota</taxon>
        <taxon>Fungi</taxon>
        <taxon>Dikarya</taxon>
        <taxon>Ascomycota</taxon>
        <taxon>Pezizomycotina</taxon>
        <taxon>Sordariomycetes</taxon>
        <taxon>Xylariomycetidae</taxon>
        <taxon>Xylariales</taxon>
        <taxon>Xylariaceae</taxon>
        <taxon>Xylaria</taxon>
    </lineage>
</organism>
<keyword evidence="3" id="KW-1185">Reference proteome</keyword>
<dbReference type="Proteomes" id="UP000319160">
    <property type="component" value="Unassembled WGS sequence"/>
</dbReference>
<protein>
    <submittedName>
        <fullName evidence="2">Uncharacterized protein</fullName>
    </submittedName>
</protein>
<dbReference type="EMBL" id="VFLP01000032">
    <property type="protein sequence ID" value="TRX93029.1"/>
    <property type="molecule type" value="Genomic_DNA"/>
</dbReference>
<dbReference type="AlphaFoldDB" id="A0A553HYK3"/>
<feature type="compositionally biased region" description="Basic residues" evidence="1">
    <location>
        <begin position="124"/>
        <end position="134"/>
    </location>
</feature>
<gene>
    <name evidence="2" type="ORF">FHL15_006167</name>
</gene>
<reference evidence="3" key="1">
    <citation type="submission" date="2019-06" db="EMBL/GenBank/DDBJ databases">
        <title>Draft genome sequence of the griseofulvin-producing fungus Xylaria cubensis strain G536.</title>
        <authorList>
            <person name="Mead M.E."/>
            <person name="Raja H.A."/>
            <person name="Steenwyk J.L."/>
            <person name="Knowles S.L."/>
            <person name="Oberlies N.H."/>
            <person name="Rokas A."/>
        </authorList>
    </citation>
    <scope>NUCLEOTIDE SEQUENCE [LARGE SCALE GENOMIC DNA]</scope>
    <source>
        <strain evidence="3">G536</strain>
    </source>
</reference>
<evidence type="ECO:0000313" key="2">
    <source>
        <dbReference type="EMBL" id="TRX93029.1"/>
    </source>
</evidence>
<dbReference type="OrthoDB" id="4770312at2759"/>
<proteinExistence type="predicted"/>
<evidence type="ECO:0000313" key="3">
    <source>
        <dbReference type="Proteomes" id="UP000319160"/>
    </source>
</evidence>
<name>A0A553HYK3_9PEZI</name>
<accession>A0A553HYK3</accession>
<feature type="region of interest" description="Disordered" evidence="1">
    <location>
        <begin position="74"/>
        <end position="134"/>
    </location>
</feature>
<comment type="caution">
    <text evidence="2">The sequence shown here is derived from an EMBL/GenBank/DDBJ whole genome shotgun (WGS) entry which is preliminary data.</text>
</comment>
<sequence length="134" mass="15272">MANQTNEAPKVAAVDTADDEWVTVAYKKPRPPPQSWVSGFTWNVPNKGYGYYGDINEWVATISLPEDIIARIVAGDYNGDKPKRGNSQGGDRRRQNRQPHKSIEDEIQGPLPAWYKPPSWDVKPKRRRQKKAKQ</sequence>
<evidence type="ECO:0000256" key="1">
    <source>
        <dbReference type="SAM" id="MobiDB-lite"/>
    </source>
</evidence>